<evidence type="ECO:0000313" key="2">
    <source>
        <dbReference type="EMBL" id="ADL56225.1"/>
    </source>
</evidence>
<dbReference type="SUPFAM" id="SSF55729">
    <property type="entry name" value="Acyl-CoA N-acyltransferases (Nat)"/>
    <property type="match status" value="1"/>
</dbReference>
<dbReference type="PANTHER" id="PTHR13355">
    <property type="entry name" value="GLUCOSAMINE 6-PHOSPHATE N-ACETYLTRANSFERASE"/>
    <property type="match status" value="1"/>
</dbReference>
<keyword evidence="2" id="KW-0808">Transferase</keyword>
<proteinExistence type="predicted"/>
<evidence type="ECO:0000259" key="1">
    <source>
        <dbReference type="PROSITE" id="PS51186"/>
    </source>
</evidence>
<dbReference type="RefSeq" id="WP_013294149.1">
    <property type="nucleotide sequence ID" value="NC_014394.1"/>
</dbReference>
<dbReference type="Gene3D" id="3.40.630.30">
    <property type="match status" value="1"/>
</dbReference>
<dbReference type="EMBL" id="CP002159">
    <property type="protein sequence ID" value="ADL56225.1"/>
    <property type="molecule type" value="Genomic_DNA"/>
</dbReference>
<dbReference type="STRING" id="395494.Galf_2221"/>
<gene>
    <name evidence="2" type="ordered locus">Galf_2221</name>
</gene>
<dbReference type="PANTHER" id="PTHR13355:SF11">
    <property type="entry name" value="GLUCOSAMINE 6-PHOSPHATE N-ACETYLTRANSFERASE"/>
    <property type="match status" value="1"/>
</dbReference>
<dbReference type="GO" id="GO:0004343">
    <property type="term" value="F:glucosamine 6-phosphate N-acetyltransferase activity"/>
    <property type="evidence" value="ECO:0007669"/>
    <property type="project" value="TreeGrafter"/>
</dbReference>
<dbReference type="HOGENOM" id="CLU_056607_6_4_4"/>
<dbReference type="KEGG" id="gca:Galf_2221"/>
<dbReference type="InterPro" id="IPR039143">
    <property type="entry name" value="GNPNAT1-like"/>
</dbReference>
<dbReference type="AlphaFoldDB" id="D9SIR2"/>
<name>D9SIR2_GALCS</name>
<keyword evidence="3" id="KW-1185">Reference proteome</keyword>
<reference evidence="2 3" key="1">
    <citation type="submission" date="2010-08" db="EMBL/GenBank/DDBJ databases">
        <title>Complete sequence of Gallionella capsiferriformans ES-2.</title>
        <authorList>
            <consortium name="US DOE Joint Genome Institute"/>
            <person name="Lucas S."/>
            <person name="Copeland A."/>
            <person name="Lapidus A."/>
            <person name="Cheng J.-F."/>
            <person name="Bruce D."/>
            <person name="Goodwin L."/>
            <person name="Pitluck S."/>
            <person name="Chertkov O."/>
            <person name="Davenport K.W."/>
            <person name="Detter J.C."/>
            <person name="Han C."/>
            <person name="Tapia R."/>
            <person name="Land M."/>
            <person name="Hauser L."/>
            <person name="Chang Y.-J."/>
            <person name="Jeffries C."/>
            <person name="Kyrpides N."/>
            <person name="Ivanova N."/>
            <person name="Mikhailova N."/>
            <person name="Shelobolina E.S."/>
            <person name="Picardal F."/>
            <person name="Roden E."/>
            <person name="Emerson D."/>
            <person name="Woyke T."/>
        </authorList>
    </citation>
    <scope>NUCLEOTIDE SEQUENCE [LARGE SCALE GENOMIC DNA]</scope>
    <source>
        <strain evidence="2 3">ES-2</strain>
    </source>
</reference>
<accession>D9SIR2</accession>
<evidence type="ECO:0000313" key="3">
    <source>
        <dbReference type="Proteomes" id="UP000001235"/>
    </source>
</evidence>
<dbReference type="OrthoDB" id="9796171at2"/>
<dbReference type="InterPro" id="IPR000182">
    <property type="entry name" value="GNAT_dom"/>
</dbReference>
<dbReference type="CDD" id="cd04301">
    <property type="entry name" value="NAT_SF"/>
    <property type="match status" value="1"/>
</dbReference>
<feature type="domain" description="N-acetyltransferase" evidence="1">
    <location>
        <begin position="5"/>
        <end position="143"/>
    </location>
</feature>
<dbReference type="InterPro" id="IPR016181">
    <property type="entry name" value="Acyl_CoA_acyltransferase"/>
</dbReference>
<organism evidence="2 3">
    <name type="scientific">Gallionella capsiferriformans (strain ES-2)</name>
    <name type="common">Gallionella ferruginea capsiferriformans (strain ES-2)</name>
    <dbReference type="NCBI Taxonomy" id="395494"/>
    <lineage>
        <taxon>Bacteria</taxon>
        <taxon>Pseudomonadati</taxon>
        <taxon>Pseudomonadota</taxon>
        <taxon>Betaproteobacteria</taxon>
        <taxon>Nitrosomonadales</taxon>
        <taxon>Gallionellaceae</taxon>
        <taxon>Gallionella</taxon>
    </lineage>
</organism>
<sequence>MSNPFSVSLICWHDGEPLLKSVREAVFIHEQGIAPELEWDGADEHCRHALVLSAQGEAIGCGRMISDGHIGRIAVLPKWRKQKVGTAIVEALLDYARAHDYPQVDVDAQTYAVPFYHGFEFVEEGAAFMDAGLPHIKMRLKLLAR</sequence>
<dbReference type="PROSITE" id="PS51186">
    <property type="entry name" value="GNAT"/>
    <property type="match status" value="1"/>
</dbReference>
<dbReference type="eggNOG" id="COG2153">
    <property type="taxonomic scope" value="Bacteria"/>
</dbReference>
<dbReference type="Pfam" id="PF13673">
    <property type="entry name" value="Acetyltransf_10"/>
    <property type="match status" value="1"/>
</dbReference>
<protein>
    <submittedName>
        <fullName evidence="2">GCN5-related N-acetyltransferase</fullName>
    </submittedName>
</protein>
<dbReference type="Proteomes" id="UP000001235">
    <property type="component" value="Chromosome"/>
</dbReference>